<dbReference type="InterPro" id="IPR008778">
    <property type="entry name" value="Pirin_C_dom"/>
</dbReference>
<dbReference type="PANTHER" id="PTHR13903:SF8">
    <property type="entry name" value="PIRIN"/>
    <property type="match status" value="1"/>
</dbReference>
<evidence type="ECO:0000256" key="6">
    <source>
        <dbReference type="ARBA" id="ARBA00060642"/>
    </source>
</evidence>
<proteinExistence type="inferred from homology"/>
<dbReference type="FunFam" id="2.60.120.10:FF:000055">
    <property type="entry name" value="pirin"/>
    <property type="match status" value="1"/>
</dbReference>
<feature type="binding site" evidence="11">
    <location>
        <position position="98"/>
    </location>
    <ligand>
        <name>Fe cation</name>
        <dbReference type="ChEBI" id="CHEBI:24875"/>
    </ligand>
</feature>
<comment type="catalytic activity">
    <reaction evidence="4">
        <text>quercetin + O2 = 2-(3,4-dihydroxybenzoyloxy)-4,6-dihydroxybenzoate + CO</text>
        <dbReference type="Rhea" id="RHEA:15381"/>
        <dbReference type="ChEBI" id="CHEBI:15379"/>
        <dbReference type="ChEBI" id="CHEBI:17245"/>
        <dbReference type="ChEBI" id="CHEBI:57628"/>
        <dbReference type="ChEBI" id="CHEBI:57694"/>
        <dbReference type="EC" id="1.13.11.24"/>
    </reaction>
</comment>
<comment type="pathway">
    <text evidence="6">Flavonoid metabolism; quercetin degradation.</text>
</comment>
<evidence type="ECO:0000256" key="1">
    <source>
        <dbReference type="ARBA" id="ARBA00004123"/>
    </source>
</evidence>
<keyword evidence="11" id="KW-0479">Metal-binding</keyword>
<comment type="similarity">
    <text evidence="2 12">Belongs to the pirin family.</text>
</comment>
<keyword evidence="3" id="KW-0539">Nucleus</keyword>
<dbReference type="CDD" id="cd02909">
    <property type="entry name" value="cupin_pirin_N"/>
    <property type="match status" value="1"/>
</dbReference>
<sequence>MSRFVIKNIENREQSEGAGAKVRRSIGTGQLRNLDPFLMLDEFNSGEPAGFPDHPHRGFETVTYLLSGKFEHEDFCGHRGVIEAGDLQWMTAGRGIVHSEMPIGKERSHGLQLWINLAKEYKMVEPSYQELKDSQIPRKSENGVHVKVIAGESMGIESPVYTRTPTMYLDFKLEKGASFTQAVPTDWNAFIFILSGSGLFGAINKLVKGDAHYTLVLSPGDSVHFKNEQSELLHFVLIAGKPLNEPVVQHGPFVMNTQEEIYKTFSDYQNGKNGFERAPGWRSKGIERSLVR</sequence>
<dbReference type="CDD" id="cd02247">
    <property type="entry name" value="cupin_pirin_C"/>
    <property type="match status" value="1"/>
</dbReference>
<feature type="domain" description="Pirin C-terminal" evidence="14">
    <location>
        <begin position="168"/>
        <end position="274"/>
    </location>
</feature>
<gene>
    <name evidence="15" type="ORF">OXX778_LOCUS6845</name>
</gene>
<comment type="caution">
    <text evidence="15">The sequence shown here is derived from an EMBL/GenBank/DDBJ whole genome shotgun (WGS) entry which is preliminary data.</text>
</comment>
<comment type="subunit">
    <text evidence="7">May interact with NF1/CTF1. Interacts with BCL3. Identified in a complex comprised of PIR, BLC3, NFKB1 and target DNA.</text>
</comment>
<dbReference type="OrthoDB" id="198735at2759"/>
<comment type="subcellular location">
    <subcellularLocation>
        <location evidence="1">Nucleus</location>
    </subcellularLocation>
</comment>
<evidence type="ECO:0000256" key="5">
    <source>
        <dbReference type="ARBA" id="ARBA00054987"/>
    </source>
</evidence>
<feature type="binding site" evidence="11">
    <location>
        <position position="54"/>
    </location>
    <ligand>
        <name>Fe cation</name>
        <dbReference type="ChEBI" id="CHEBI:24875"/>
    </ligand>
</feature>
<dbReference type="SUPFAM" id="SSF51182">
    <property type="entry name" value="RmlC-like cupins"/>
    <property type="match status" value="1"/>
</dbReference>
<comment type="cofactor">
    <cofactor evidence="11">
        <name>Fe cation</name>
        <dbReference type="ChEBI" id="CHEBI:24875"/>
    </cofactor>
    <text evidence="11">Binds 1 Fe cation per subunit.</text>
</comment>
<dbReference type="GO" id="GO:0046872">
    <property type="term" value="F:metal ion binding"/>
    <property type="evidence" value="ECO:0007669"/>
    <property type="project" value="UniProtKB-KW"/>
</dbReference>
<dbReference type="EC" id="1.13.11.24" evidence="8"/>
<reference evidence="15" key="1">
    <citation type="submission" date="2021-02" db="EMBL/GenBank/DDBJ databases">
        <authorList>
            <person name="Nowell W R."/>
        </authorList>
    </citation>
    <scope>NUCLEOTIDE SEQUENCE</scope>
    <source>
        <strain evidence="15">Ploen Becks lab</strain>
    </source>
</reference>
<evidence type="ECO:0000256" key="11">
    <source>
        <dbReference type="PIRSR" id="PIRSR006232-1"/>
    </source>
</evidence>
<evidence type="ECO:0000256" key="12">
    <source>
        <dbReference type="RuleBase" id="RU003457"/>
    </source>
</evidence>
<dbReference type="Pfam" id="PF02678">
    <property type="entry name" value="Pirin"/>
    <property type="match status" value="1"/>
</dbReference>
<evidence type="ECO:0000256" key="2">
    <source>
        <dbReference type="ARBA" id="ARBA00008416"/>
    </source>
</evidence>
<dbReference type="PANTHER" id="PTHR13903">
    <property type="entry name" value="PIRIN-RELATED"/>
    <property type="match status" value="1"/>
</dbReference>
<dbReference type="GO" id="GO:0005634">
    <property type="term" value="C:nucleus"/>
    <property type="evidence" value="ECO:0007669"/>
    <property type="project" value="UniProtKB-SubCell"/>
</dbReference>
<evidence type="ECO:0000256" key="9">
    <source>
        <dbReference type="ARBA" id="ARBA00069068"/>
    </source>
</evidence>
<feature type="binding site" evidence="11">
    <location>
        <position position="56"/>
    </location>
    <ligand>
        <name>Fe cation</name>
        <dbReference type="ChEBI" id="CHEBI:24875"/>
    </ligand>
</feature>
<dbReference type="InterPro" id="IPR012093">
    <property type="entry name" value="Pirin"/>
</dbReference>
<dbReference type="Pfam" id="PF05726">
    <property type="entry name" value="Pirin_C"/>
    <property type="match status" value="1"/>
</dbReference>
<evidence type="ECO:0000256" key="3">
    <source>
        <dbReference type="ARBA" id="ARBA00023242"/>
    </source>
</evidence>
<evidence type="ECO:0000259" key="13">
    <source>
        <dbReference type="Pfam" id="PF02678"/>
    </source>
</evidence>
<evidence type="ECO:0000259" key="14">
    <source>
        <dbReference type="Pfam" id="PF05726"/>
    </source>
</evidence>
<dbReference type="Gene3D" id="2.60.120.10">
    <property type="entry name" value="Jelly Rolls"/>
    <property type="match status" value="2"/>
</dbReference>
<dbReference type="AlphaFoldDB" id="A0A813T9T0"/>
<dbReference type="InterPro" id="IPR003829">
    <property type="entry name" value="Pirin_N_dom"/>
</dbReference>
<evidence type="ECO:0000256" key="10">
    <source>
        <dbReference type="ARBA" id="ARBA00077684"/>
    </source>
</evidence>
<dbReference type="Proteomes" id="UP000663879">
    <property type="component" value="Unassembled WGS sequence"/>
</dbReference>
<name>A0A813T9T0_9BILA</name>
<keyword evidence="11" id="KW-0408">Iron</keyword>
<evidence type="ECO:0000256" key="4">
    <source>
        <dbReference type="ARBA" id="ARBA00050845"/>
    </source>
</evidence>
<dbReference type="InterPro" id="IPR011051">
    <property type="entry name" value="RmlC_Cupin_sf"/>
</dbReference>
<protein>
    <recommendedName>
        <fullName evidence="9">Pirin</fullName>
        <ecNumber evidence="8">1.13.11.24</ecNumber>
    </recommendedName>
    <alternativeName>
        <fullName evidence="10">Probable quercetin 2,3-dioxygenase PIR</fullName>
    </alternativeName>
</protein>
<dbReference type="PIRSF" id="PIRSF006232">
    <property type="entry name" value="Pirin"/>
    <property type="match status" value="1"/>
</dbReference>
<dbReference type="InterPro" id="IPR014710">
    <property type="entry name" value="RmlC-like_jellyroll"/>
</dbReference>
<evidence type="ECO:0000313" key="16">
    <source>
        <dbReference type="Proteomes" id="UP000663879"/>
    </source>
</evidence>
<evidence type="ECO:0000256" key="8">
    <source>
        <dbReference type="ARBA" id="ARBA00066677"/>
    </source>
</evidence>
<keyword evidence="16" id="KW-1185">Reference proteome</keyword>
<feature type="domain" description="Pirin N-terminal" evidence="13">
    <location>
        <begin position="20"/>
        <end position="115"/>
    </location>
</feature>
<accession>A0A813T9T0</accession>
<comment type="function">
    <text evidence="5">Transcriptional coregulator of NF-kappa-B which facilitates binding of NF-kappa-B proteins to target kappa-B genes in a redox-state-dependent manner. May be required for efficient terminal myeloid maturation of hematopoietic cells. Has quercetin 2,3-dioxygenase activity (in vitro).</text>
</comment>
<feature type="binding site" evidence="11">
    <location>
        <position position="100"/>
    </location>
    <ligand>
        <name>Fe cation</name>
        <dbReference type="ChEBI" id="CHEBI:24875"/>
    </ligand>
</feature>
<evidence type="ECO:0000313" key="15">
    <source>
        <dbReference type="EMBL" id="CAF0808457.1"/>
    </source>
</evidence>
<dbReference type="EMBL" id="CAJNOC010000837">
    <property type="protein sequence ID" value="CAF0808457.1"/>
    <property type="molecule type" value="Genomic_DNA"/>
</dbReference>
<evidence type="ECO:0000256" key="7">
    <source>
        <dbReference type="ARBA" id="ARBA00064668"/>
    </source>
</evidence>
<dbReference type="GO" id="GO:0008127">
    <property type="term" value="F:quercetin 2,3-dioxygenase activity"/>
    <property type="evidence" value="ECO:0007669"/>
    <property type="project" value="UniProtKB-EC"/>
</dbReference>
<organism evidence="15 16">
    <name type="scientific">Brachionus calyciflorus</name>
    <dbReference type="NCBI Taxonomy" id="104777"/>
    <lineage>
        <taxon>Eukaryota</taxon>
        <taxon>Metazoa</taxon>
        <taxon>Spiralia</taxon>
        <taxon>Gnathifera</taxon>
        <taxon>Rotifera</taxon>
        <taxon>Eurotatoria</taxon>
        <taxon>Monogononta</taxon>
        <taxon>Pseudotrocha</taxon>
        <taxon>Ploima</taxon>
        <taxon>Brachionidae</taxon>
        <taxon>Brachionus</taxon>
    </lineage>
</organism>